<feature type="transmembrane region" description="Helical" evidence="1">
    <location>
        <begin position="100"/>
        <end position="124"/>
    </location>
</feature>
<dbReference type="SUPFAM" id="SSF103473">
    <property type="entry name" value="MFS general substrate transporter"/>
    <property type="match status" value="1"/>
</dbReference>
<keyword evidence="1" id="KW-0812">Transmembrane</keyword>
<feature type="transmembrane region" description="Helical" evidence="1">
    <location>
        <begin position="226"/>
        <end position="249"/>
    </location>
</feature>
<dbReference type="Proteomes" id="UP000238153">
    <property type="component" value="Unassembled WGS sequence"/>
</dbReference>
<proteinExistence type="predicted"/>
<sequence>MMTKEQEDYIFKLKAELMFRGKDEDEVHAIGDELQDHFEMAEANGDDVSNILNTPVKDYADNFSKEMSFTKGLPKYLTYFVLFMFAIFTIPDFFENEFTLTLGYILNTIFIFVISVVVPLFLIKKAIMKYGDAKRVYVYAFIGGVILFSLMVLSTFIAKRYPIYTLVTLNQTQSIITGLILLAIVMLLCFIVKQKLFALVIFIVCLSNIIGQIFKAHSHSNEQFLTISLVLYIVLIIGMNIAFFVHAYYTNRKEKKRNS</sequence>
<name>A0A7Z1N6M2_STAHA</name>
<dbReference type="EMBL" id="PGWX01000235">
    <property type="protein sequence ID" value="PPJ76029.1"/>
    <property type="molecule type" value="Genomic_DNA"/>
</dbReference>
<feature type="transmembrane region" description="Helical" evidence="1">
    <location>
        <begin position="76"/>
        <end position="94"/>
    </location>
</feature>
<accession>A0A7Z1N6M2</accession>
<reference evidence="2 3" key="1">
    <citation type="submission" date="2017-11" db="EMBL/GenBank/DDBJ databases">
        <authorList>
            <person name="Founou R.C."/>
            <person name="Founou L."/>
            <person name="Allam M."/>
            <person name="Ismail A."/>
            <person name="Essack S.Y."/>
        </authorList>
    </citation>
    <scope>NUCLEOTIDE SEQUENCE [LARGE SCALE GENOMIC DNA]</scope>
    <source>
        <strain evidence="2 3">G811N2B1</strain>
    </source>
</reference>
<organism evidence="2 3">
    <name type="scientific">Staphylococcus haemolyticus</name>
    <dbReference type="NCBI Taxonomy" id="1283"/>
    <lineage>
        <taxon>Bacteria</taxon>
        <taxon>Bacillati</taxon>
        <taxon>Bacillota</taxon>
        <taxon>Bacilli</taxon>
        <taxon>Bacillales</taxon>
        <taxon>Staphylococcaceae</taxon>
        <taxon>Staphylococcus</taxon>
    </lineage>
</organism>
<dbReference type="InterPro" id="IPR036259">
    <property type="entry name" value="MFS_trans_sf"/>
</dbReference>
<comment type="caution">
    <text evidence="2">The sequence shown here is derived from an EMBL/GenBank/DDBJ whole genome shotgun (WGS) entry which is preliminary data.</text>
</comment>
<feature type="transmembrane region" description="Helical" evidence="1">
    <location>
        <begin position="136"/>
        <end position="157"/>
    </location>
</feature>
<feature type="transmembrane region" description="Helical" evidence="1">
    <location>
        <begin position="196"/>
        <end position="214"/>
    </location>
</feature>
<evidence type="ECO:0008006" key="4">
    <source>
        <dbReference type="Google" id="ProtNLM"/>
    </source>
</evidence>
<dbReference type="AlphaFoldDB" id="A0A7Z1N6M2"/>
<evidence type="ECO:0000256" key="1">
    <source>
        <dbReference type="SAM" id="Phobius"/>
    </source>
</evidence>
<protein>
    <recommendedName>
        <fullName evidence="4">DUF1129 domain-containing protein</fullName>
    </recommendedName>
</protein>
<keyword evidence="1" id="KW-0472">Membrane</keyword>
<feature type="transmembrane region" description="Helical" evidence="1">
    <location>
        <begin position="163"/>
        <end position="189"/>
    </location>
</feature>
<dbReference type="SUPFAM" id="SSF158560">
    <property type="entry name" value="BH3980-like"/>
    <property type="match status" value="1"/>
</dbReference>
<keyword evidence="1" id="KW-1133">Transmembrane helix</keyword>
<evidence type="ECO:0000313" key="2">
    <source>
        <dbReference type="EMBL" id="PPJ76029.1"/>
    </source>
</evidence>
<evidence type="ECO:0000313" key="3">
    <source>
        <dbReference type="Proteomes" id="UP000238153"/>
    </source>
</evidence>
<gene>
    <name evidence="2" type="ORF">CV019_04340</name>
</gene>
<dbReference type="PANTHER" id="PTHR41307:SF1">
    <property type="entry name" value="MEMBRANE PROTEIN"/>
    <property type="match status" value="1"/>
</dbReference>
<dbReference type="PANTHER" id="PTHR41307">
    <property type="entry name" value="MEMBRANE PROTEIN-RELATED"/>
    <property type="match status" value="1"/>
</dbReference>
<dbReference type="RefSeq" id="WP_049395789.1">
    <property type="nucleotide sequence ID" value="NZ_CP033814.1"/>
</dbReference>